<evidence type="ECO:0000259" key="2">
    <source>
        <dbReference type="PROSITE" id="PS50097"/>
    </source>
</evidence>
<dbReference type="InterPro" id="IPR027417">
    <property type="entry name" value="P-loop_NTPase"/>
</dbReference>
<name>A0A183C9J8_GLOPA</name>
<protein>
    <submittedName>
        <fullName evidence="4">BTB domain-containing protein</fullName>
    </submittedName>
</protein>
<dbReference type="PROSITE" id="PS50097">
    <property type="entry name" value="BTB"/>
    <property type="match status" value="1"/>
</dbReference>
<feature type="compositionally biased region" description="Low complexity" evidence="1">
    <location>
        <begin position="316"/>
        <end position="328"/>
    </location>
</feature>
<dbReference type="InterPro" id="IPR000210">
    <property type="entry name" value="BTB/POZ_dom"/>
</dbReference>
<dbReference type="GO" id="GO:0005634">
    <property type="term" value="C:nucleus"/>
    <property type="evidence" value="ECO:0007669"/>
    <property type="project" value="TreeGrafter"/>
</dbReference>
<organism evidence="3 4">
    <name type="scientific">Globodera pallida</name>
    <name type="common">Potato cyst nematode worm</name>
    <name type="synonym">Heterodera pallida</name>
    <dbReference type="NCBI Taxonomy" id="36090"/>
    <lineage>
        <taxon>Eukaryota</taxon>
        <taxon>Metazoa</taxon>
        <taxon>Ecdysozoa</taxon>
        <taxon>Nematoda</taxon>
        <taxon>Chromadorea</taxon>
        <taxon>Rhabditida</taxon>
        <taxon>Tylenchina</taxon>
        <taxon>Tylenchomorpha</taxon>
        <taxon>Tylenchoidea</taxon>
        <taxon>Heteroderidae</taxon>
        <taxon>Heteroderinae</taxon>
        <taxon>Globodera</taxon>
    </lineage>
</organism>
<dbReference type="CDD" id="cd18186">
    <property type="entry name" value="BTB_POZ_ZBTB_KLHL-like"/>
    <property type="match status" value="1"/>
</dbReference>
<feature type="region of interest" description="Disordered" evidence="1">
    <location>
        <begin position="316"/>
        <end position="357"/>
    </location>
</feature>
<feature type="domain" description="BTB" evidence="2">
    <location>
        <begin position="123"/>
        <end position="189"/>
    </location>
</feature>
<proteinExistence type="predicted"/>
<dbReference type="Gene3D" id="3.30.710.10">
    <property type="entry name" value="Potassium Channel Kv1.1, Chain A"/>
    <property type="match status" value="1"/>
</dbReference>
<dbReference type="InterPro" id="IPR011333">
    <property type="entry name" value="SKP1/BTB/POZ_sf"/>
</dbReference>
<dbReference type="GO" id="GO:0005525">
    <property type="term" value="F:GTP binding"/>
    <property type="evidence" value="ECO:0007669"/>
    <property type="project" value="InterPro"/>
</dbReference>
<dbReference type="GO" id="GO:0005829">
    <property type="term" value="C:cytosol"/>
    <property type="evidence" value="ECO:0007669"/>
    <property type="project" value="TreeGrafter"/>
</dbReference>
<keyword evidence="3" id="KW-1185">Reference proteome</keyword>
<evidence type="ECO:0000313" key="4">
    <source>
        <dbReference type="WBParaSite" id="GPLIN_000954600"/>
    </source>
</evidence>
<dbReference type="Proteomes" id="UP000050741">
    <property type="component" value="Unassembled WGS sequence"/>
</dbReference>
<dbReference type="SUPFAM" id="SSF54695">
    <property type="entry name" value="POZ domain"/>
    <property type="match status" value="1"/>
</dbReference>
<dbReference type="WBParaSite" id="GPLIN_000954600">
    <property type="protein sequence ID" value="GPLIN_000954600"/>
    <property type="gene ID" value="GPLIN_000954600"/>
</dbReference>
<dbReference type="AlphaFoldDB" id="A0A183C9J8"/>
<reference evidence="4" key="2">
    <citation type="submission" date="2016-06" db="UniProtKB">
        <authorList>
            <consortium name="WormBaseParasite"/>
        </authorList>
    </citation>
    <scope>IDENTIFICATION</scope>
</reference>
<evidence type="ECO:0000256" key="1">
    <source>
        <dbReference type="SAM" id="MobiDB-lite"/>
    </source>
</evidence>
<dbReference type="Pfam" id="PF00651">
    <property type="entry name" value="BTB"/>
    <property type="match status" value="1"/>
</dbReference>
<dbReference type="SMART" id="SM00225">
    <property type="entry name" value="BTB"/>
    <property type="match status" value="1"/>
</dbReference>
<evidence type="ECO:0000313" key="3">
    <source>
        <dbReference type="Proteomes" id="UP000050741"/>
    </source>
</evidence>
<reference evidence="3" key="1">
    <citation type="submission" date="2014-05" db="EMBL/GenBank/DDBJ databases">
        <title>The genome and life-stage specific transcriptomes of Globodera pallida elucidate key aspects of plant parasitism by a cyst nematode.</title>
        <authorList>
            <person name="Cotton J.A."/>
            <person name="Lilley C.J."/>
            <person name="Jones L.M."/>
            <person name="Kikuchi T."/>
            <person name="Reid A.J."/>
            <person name="Thorpe P."/>
            <person name="Tsai I.J."/>
            <person name="Beasley H."/>
            <person name="Blok V."/>
            <person name="Cock P.J.A."/>
            <person name="Van den Akker S.E."/>
            <person name="Holroyd N."/>
            <person name="Hunt M."/>
            <person name="Mantelin S."/>
            <person name="Naghra H."/>
            <person name="Pain A."/>
            <person name="Palomares-Rius J.E."/>
            <person name="Zarowiecki M."/>
            <person name="Berriman M."/>
            <person name="Jones J.T."/>
            <person name="Urwin P.E."/>
        </authorList>
    </citation>
    <scope>NUCLEOTIDE SEQUENCE [LARGE SCALE GENOMIC DNA]</scope>
    <source>
        <strain evidence="3">Lindley</strain>
    </source>
</reference>
<sequence>MKYNSSKHSRRRFIRYFVQFERQADGNPAEFKLDAYLDSCAITKPDRAPEHDYQYTWSCEPLRFESMKSDELTWHSEWRWMNLDALRSAENEFLDDQGRIHLWARVDIFELSNYGRADKPDLLTVNGRTFKVNKYILAGFSPFFRTFFFKDGFKEFLTQNFEIRDPEVDADMFGRMLDIIMTQDQYDPDDETVEGLLELADKYDIAFVKEVCEKFLMDYSERPRVFKFRMAETYGLVALKGQTVRRMDPQEFCSNFMDNVNEFAKLSDRSKRTWDRRMGDISYGKSATFPCHNCKKRRRLVSPDLRFFTTRPLSRSRTVSSTRTASIRTTEEGAEQSSGSNRRTNCSPNSPFPAGINPVGAELRKKFATGIDYNMKILIRGDRNTGKTSLWRRLQGMPFLNGEEGDAYVQTEEIQVASITWNYRARDFVVKLDPRLQGMPFLNGEEGDAYVQTEEIQVASITWNYRARDFVVKLDVWDVVDKGRRADASGDAAAAPLKLGIGRKSVFQSTKGVTVDVPPAVQELIENSACDASTVNVYNGCNGVVMMFDVSRDWTWAYIRRELPSVPAHIPVLVMANKMDLVGSGQPTPSTIDECLEFLCVFNERSRPSPHSSDHFSSLAFPIRFARASMKRAQGKLFSKVQWKRI</sequence>
<dbReference type="SUPFAM" id="SSF52540">
    <property type="entry name" value="P-loop containing nucleoside triphosphate hydrolases"/>
    <property type="match status" value="1"/>
</dbReference>
<feature type="compositionally biased region" description="Polar residues" evidence="1">
    <location>
        <begin position="335"/>
        <end position="349"/>
    </location>
</feature>
<dbReference type="PANTHER" id="PTHR14932:SF1">
    <property type="entry name" value="RAB-LIKE PROTEIN 6"/>
    <property type="match status" value="1"/>
</dbReference>
<dbReference type="PANTHER" id="PTHR14932">
    <property type="entry name" value="RAS GTPASE-RELATED"/>
    <property type="match status" value="1"/>
</dbReference>
<accession>A0A183C9J8</accession>
<dbReference type="Gene3D" id="3.40.50.300">
    <property type="entry name" value="P-loop containing nucleotide triphosphate hydrolases"/>
    <property type="match status" value="2"/>
</dbReference>
<dbReference type="InterPro" id="IPR040385">
    <property type="entry name" value="RABL6"/>
</dbReference>